<accession>A0A917NKK9</accession>
<feature type="binding site" evidence="18">
    <location>
        <position position="36"/>
    </location>
    <ligand>
        <name>UDP-N-acetyl-alpha-D-glucosamine</name>
        <dbReference type="ChEBI" id="CHEBI:57705"/>
    </ligand>
</feature>
<dbReference type="PROSITE" id="PS00101">
    <property type="entry name" value="HEXAPEP_TRANSFERASES"/>
    <property type="match status" value="1"/>
</dbReference>
<evidence type="ECO:0000256" key="14">
    <source>
        <dbReference type="ARBA" id="ARBA00023316"/>
    </source>
</evidence>
<comment type="similarity">
    <text evidence="2 18">In the C-terminal section; belongs to the transferase hexapeptide repeat family.</text>
</comment>
<feature type="binding site" evidence="18">
    <location>
        <position position="325"/>
    </location>
    <ligand>
        <name>UDP-N-acetyl-alpha-D-glucosamine</name>
        <dbReference type="ChEBI" id="CHEBI:57705"/>
    </ligand>
</feature>
<dbReference type="EC" id="2.3.1.157" evidence="18"/>
<comment type="subcellular location">
    <subcellularLocation>
        <location evidence="1 18">Cytoplasm</location>
    </subcellularLocation>
</comment>
<evidence type="ECO:0000256" key="7">
    <source>
        <dbReference type="ARBA" id="ARBA00022723"/>
    </source>
</evidence>
<comment type="pathway">
    <text evidence="18">Nucleotide-sugar biosynthesis; UDP-N-acetyl-alpha-D-glucosamine biosynthesis; N-acetyl-alpha-D-glucosamine 1-phosphate from alpha-D-glucosamine 6-phosphate (route II): step 2/2.</text>
</comment>
<comment type="subunit">
    <text evidence="18">Homotrimer.</text>
</comment>
<evidence type="ECO:0000256" key="2">
    <source>
        <dbReference type="ARBA" id="ARBA00007707"/>
    </source>
</evidence>
<feature type="binding site" evidence="18">
    <location>
        <position position="236"/>
    </location>
    <ligand>
        <name>UDP-N-acetyl-alpha-D-glucosamine</name>
        <dbReference type="ChEBI" id="CHEBI:57705"/>
    </ligand>
</feature>
<dbReference type="GO" id="GO:0008360">
    <property type="term" value="P:regulation of cell shape"/>
    <property type="evidence" value="ECO:0007669"/>
    <property type="project" value="UniProtKB-KW"/>
</dbReference>
<reference evidence="21" key="2">
    <citation type="submission" date="2020-09" db="EMBL/GenBank/DDBJ databases">
        <authorList>
            <person name="Sun Q."/>
            <person name="Zhou Y."/>
        </authorList>
    </citation>
    <scope>NUCLEOTIDE SEQUENCE</scope>
    <source>
        <strain evidence="21">CGMCC 1.3617</strain>
    </source>
</reference>
<dbReference type="InterPro" id="IPR018357">
    <property type="entry name" value="Hexapep_transf_CS"/>
</dbReference>
<evidence type="ECO:0000313" key="22">
    <source>
        <dbReference type="Proteomes" id="UP000661507"/>
    </source>
</evidence>
<feature type="domain" description="MobA-like NTP transferase" evidence="20">
    <location>
        <begin position="19"/>
        <end position="139"/>
    </location>
</feature>
<dbReference type="SUPFAM" id="SSF51161">
    <property type="entry name" value="Trimeric LpxA-like enzymes"/>
    <property type="match status" value="1"/>
</dbReference>
<evidence type="ECO:0000256" key="5">
    <source>
        <dbReference type="ARBA" id="ARBA00022679"/>
    </source>
</evidence>
<dbReference type="GO" id="GO:0000902">
    <property type="term" value="P:cell morphogenesis"/>
    <property type="evidence" value="ECO:0007669"/>
    <property type="project" value="UniProtKB-UniRule"/>
</dbReference>
<dbReference type="SUPFAM" id="SSF53448">
    <property type="entry name" value="Nucleotide-diphospho-sugar transferases"/>
    <property type="match status" value="1"/>
</dbReference>
<gene>
    <name evidence="18 21" type="primary">glmU</name>
    <name evidence="21" type="ORF">GCM10011320_14000</name>
</gene>
<feature type="binding site" evidence="18">
    <location>
        <position position="164"/>
    </location>
    <ligand>
        <name>UDP-N-acetyl-alpha-D-glucosamine</name>
        <dbReference type="ChEBI" id="CHEBI:57705"/>
    </ligand>
</feature>
<feature type="binding site" evidence="18">
    <location>
        <position position="397"/>
    </location>
    <ligand>
        <name>acetyl-CoA</name>
        <dbReference type="ChEBI" id="CHEBI:57288"/>
    </ligand>
</feature>
<evidence type="ECO:0000256" key="15">
    <source>
        <dbReference type="ARBA" id="ARBA00048247"/>
    </source>
</evidence>
<reference evidence="21" key="1">
    <citation type="journal article" date="2014" name="Int. J. Syst. Evol. Microbiol.">
        <title>Complete genome sequence of Corynebacterium casei LMG S-19264T (=DSM 44701T), isolated from a smear-ripened cheese.</title>
        <authorList>
            <consortium name="US DOE Joint Genome Institute (JGI-PGF)"/>
            <person name="Walter F."/>
            <person name="Albersmeier A."/>
            <person name="Kalinowski J."/>
            <person name="Ruckert C."/>
        </authorList>
    </citation>
    <scope>NUCLEOTIDE SEQUENCE</scope>
    <source>
        <strain evidence="21">CGMCC 1.3617</strain>
    </source>
</reference>
<dbReference type="InterPro" id="IPR011004">
    <property type="entry name" value="Trimer_LpxA-like_sf"/>
</dbReference>
<dbReference type="InterPro" id="IPR001451">
    <property type="entry name" value="Hexapep"/>
</dbReference>
<dbReference type="InterPro" id="IPR005882">
    <property type="entry name" value="Bifunctional_GlmU"/>
</dbReference>
<keyword evidence="11 18" id="KW-0573">Peptidoglycan synthesis</keyword>
<comment type="similarity">
    <text evidence="3 18">In the N-terminal section; belongs to the N-acetylglucosamine-1-phosphate uridyltransferase family.</text>
</comment>
<evidence type="ECO:0000256" key="11">
    <source>
        <dbReference type="ARBA" id="ARBA00022984"/>
    </source>
</evidence>
<dbReference type="GO" id="GO:0019134">
    <property type="term" value="F:glucosamine-1-phosphate N-acetyltransferase activity"/>
    <property type="evidence" value="ECO:0007669"/>
    <property type="project" value="UniProtKB-UniRule"/>
</dbReference>
<feature type="binding site" evidence="18">
    <location>
        <position position="415"/>
    </location>
    <ligand>
        <name>acetyl-CoA</name>
        <dbReference type="ChEBI" id="CHEBI:57288"/>
    </ligand>
</feature>
<dbReference type="GO" id="GO:0000287">
    <property type="term" value="F:magnesium ion binding"/>
    <property type="evidence" value="ECO:0007669"/>
    <property type="project" value="UniProtKB-UniRule"/>
</dbReference>
<feature type="binding site" evidence="18">
    <location>
        <position position="149"/>
    </location>
    <ligand>
        <name>UDP-N-acetyl-alpha-D-glucosamine</name>
        <dbReference type="ChEBI" id="CHEBI:57705"/>
    </ligand>
</feature>
<keyword evidence="8 18" id="KW-0677">Repeat</keyword>
<feature type="active site" description="Proton acceptor" evidence="18">
    <location>
        <position position="355"/>
    </location>
</feature>
<feature type="binding site" evidence="18">
    <location>
        <position position="432"/>
    </location>
    <ligand>
        <name>acetyl-CoA</name>
        <dbReference type="ChEBI" id="CHEBI:57288"/>
    </ligand>
</feature>
<evidence type="ECO:0000256" key="9">
    <source>
        <dbReference type="ARBA" id="ARBA00022842"/>
    </source>
</evidence>
<dbReference type="PANTHER" id="PTHR43584">
    <property type="entry name" value="NUCLEOTIDYL TRANSFERASE"/>
    <property type="match status" value="1"/>
</dbReference>
<feature type="binding site" evidence="18">
    <location>
        <position position="372"/>
    </location>
    <ligand>
        <name>acetyl-CoA</name>
        <dbReference type="ChEBI" id="CHEBI:57288"/>
    </ligand>
</feature>
<comment type="pathway">
    <text evidence="18">Bacterial outer membrane biogenesis; LPS lipid A biosynthesis.</text>
</comment>
<evidence type="ECO:0000313" key="21">
    <source>
        <dbReference type="EMBL" id="GGJ08193.1"/>
    </source>
</evidence>
<keyword evidence="4 18" id="KW-0963">Cytoplasm</keyword>
<dbReference type="EMBL" id="BMKW01000003">
    <property type="protein sequence ID" value="GGJ08193.1"/>
    <property type="molecule type" value="Genomic_DNA"/>
</dbReference>
<dbReference type="Proteomes" id="UP000661507">
    <property type="component" value="Unassembled WGS sequence"/>
</dbReference>
<evidence type="ECO:0000256" key="8">
    <source>
        <dbReference type="ARBA" id="ARBA00022737"/>
    </source>
</evidence>
<dbReference type="GO" id="GO:0016020">
    <property type="term" value="C:membrane"/>
    <property type="evidence" value="ECO:0007669"/>
    <property type="project" value="GOC"/>
</dbReference>
<feature type="binding site" evidence="18">
    <location>
        <position position="236"/>
    </location>
    <ligand>
        <name>Mg(2+)</name>
        <dbReference type="ChEBI" id="CHEBI:18420"/>
    </ligand>
</feature>
<feature type="binding site" evidence="18">
    <location>
        <position position="369"/>
    </location>
    <ligand>
        <name>UDP-N-acetyl-alpha-D-glucosamine</name>
        <dbReference type="ChEBI" id="CHEBI:57705"/>
    </ligand>
</feature>
<comment type="function">
    <text evidence="17 18">Catalyzes the last two sequential reactions in the de novo biosynthetic pathway for UDP-N-acetylglucosamine (UDP-GlcNAc). The C-terminal domain catalyzes the transfer of acetyl group from acetyl coenzyme A to glucosamine-1-phosphate (GlcN-1-P) to produce N-acetylglucosamine-1-phosphate (GlcNAc-1-P), which is converted into UDP-GlcNAc by the transfer of uridine 5-monophosphate (from uridine 5-triphosphate), a reaction catalyzed by the N-terminal domain.</text>
</comment>
<feature type="binding site" evidence="18">
    <location>
        <begin position="378"/>
        <end position="379"/>
    </location>
    <ligand>
        <name>acetyl-CoA</name>
        <dbReference type="ChEBI" id="CHEBI:57288"/>
    </ligand>
</feature>
<name>A0A917NKK9_9PROT</name>
<dbReference type="GO" id="GO:0006048">
    <property type="term" value="P:UDP-N-acetylglucosamine biosynthetic process"/>
    <property type="evidence" value="ECO:0007669"/>
    <property type="project" value="InterPro"/>
</dbReference>
<proteinExistence type="inferred from homology"/>
<comment type="cofactor">
    <cofactor evidence="18">
        <name>Mg(2+)</name>
        <dbReference type="ChEBI" id="CHEBI:18420"/>
    </cofactor>
    <text evidence="18">Binds 1 Mg(2+) ion per subunit.</text>
</comment>
<dbReference type="InterPro" id="IPR038009">
    <property type="entry name" value="GlmU_C_LbH"/>
</dbReference>
<comment type="catalytic activity">
    <reaction evidence="15 18">
        <text>alpha-D-glucosamine 1-phosphate + acetyl-CoA = N-acetyl-alpha-D-glucosamine 1-phosphate + CoA + H(+)</text>
        <dbReference type="Rhea" id="RHEA:13725"/>
        <dbReference type="ChEBI" id="CHEBI:15378"/>
        <dbReference type="ChEBI" id="CHEBI:57287"/>
        <dbReference type="ChEBI" id="CHEBI:57288"/>
        <dbReference type="ChEBI" id="CHEBI:57776"/>
        <dbReference type="ChEBI" id="CHEBI:58516"/>
        <dbReference type="EC" id="2.3.1.157"/>
    </reaction>
</comment>
<evidence type="ECO:0000256" key="18">
    <source>
        <dbReference type="HAMAP-Rule" id="MF_01631"/>
    </source>
</evidence>
<dbReference type="NCBIfam" id="NF010933">
    <property type="entry name" value="PRK14353.1"/>
    <property type="match status" value="1"/>
</dbReference>
<dbReference type="InterPro" id="IPR029044">
    <property type="entry name" value="Nucleotide-diphossugar_trans"/>
</dbReference>
<feature type="region of interest" description="Pyrophosphorylase" evidence="18">
    <location>
        <begin position="1"/>
        <end position="238"/>
    </location>
</feature>
<dbReference type="InterPro" id="IPR025877">
    <property type="entry name" value="MobA-like_NTP_Trfase"/>
</dbReference>
<keyword evidence="22" id="KW-1185">Reference proteome</keyword>
<feature type="region of interest" description="Disordered" evidence="19">
    <location>
        <begin position="440"/>
        <end position="473"/>
    </location>
</feature>
<comment type="caution">
    <text evidence="21">The sequence shown here is derived from an EMBL/GenBank/DDBJ whole genome shotgun (WGS) entry which is preliminary data.</text>
</comment>
<evidence type="ECO:0000256" key="10">
    <source>
        <dbReference type="ARBA" id="ARBA00022960"/>
    </source>
</evidence>
<evidence type="ECO:0000256" key="6">
    <source>
        <dbReference type="ARBA" id="ARBA00022695"/>
    </source>
</evidence>
<feature type="region of interest" description="N-acetyltransferase" evidence="18">
    <location>
        <begin position="260"/>
        <end position="473"/>
    </location>
</feature>
<dbReference type="CDD" id="cd02540">
    <property type="entry name" value="GT2_GlmU_N_bac"/>
    <property type="match status" value="1"/>
</dbReference>
<dbReference type="CDD" id="cd03353">
    <property type="entry name" value="LbH_GlmU_C"/>
    <property type="match status" value="1"/>
</dbReference>
<dbReference type="NCBIfam" id="TIGR01173">
    <property type="entry name" value="glmU"/>
    <property type="match status" value="1"/>
</dbReference>
<feature type="binding site" evidence="18">
    <location>
        <begin position="22"/>
        <end position="25"/>
    </location>
    <ligand>
        <name>UDP-N-acetyl-alpha-D-glucosamine</name>
        <dbReference type="ChEBI" id="CHEBI:57705"/>
    </ligand>
</feature>
<evidence type="ECO:0000259" key="20">
    <source>
        <dbReference type="Pfam" id="PF12804"/>
    </source>
</evidence>
<feature type="binding site" evidence="18">
    <location>
        <position position="343"/>
    </location>
    <ligand>
        <name>UDP-N-acetyl-alpha-D-glucosamine</name>
        <dbReference type="ChEBI" id="CHEBI:57705"/>
    </ligand>
</feature>
<evidence type="ECO:0000256" key="12">
    <source>
        <dbReference type="ARBA" id="ARBA00023268"/>
    </source>
</evidence>
<feature type="binding site" evidence="18">
    <location>
        <position position="358"/>
    </location>
    <ligand>
        <name>UDP-N-acetyl-alpha-D-glucosamine</name>
        <dbReference type="ChEBI" id="CHEBI:57705"/>
    </ligand>
</feature>
<dbReference type="GO" id="GO:0009252">
    <property type="term" value="P:peptidoglycan biosynthetic process"/>
    <property type="evidence" value="ECO:0007669"/>
    <property type="project" value="UniProtKB-UniRule"/>
</dbReference>
<dbReference type="GO" id="GO:0003977">
    <property type="term" value="F:UDP-N-acetylglucosamine diphosphorylase activity"/>
    <property type="evidence" value="ECO:0007669"/>
    <property type="project" value="UniProtKB-UniRule"/>
</dbReference>
<evidence type="ECO:0000256" key="3">
    <source>
        <dbReference type="ARBA" id="ARBA00007947"/>
    </source>
</evidence>
<evidence type="ECO:0000256" key="1">
    <source>
        <dbReference type="ARBA" id="ARBA00004496"/>
    </source>
</evidence>
<keyword evidence="6 18" id="KW-0548">Nucleotidyltransferase</keyword>
<comment type="catalytic activity">
    <reaction evidence="16 18">
        <text>N-acetyl-alpha-D-glucosamine 1-phosphate + UTP + H(+) = UDP-N-acetyl-alpha-D-glucosamine + diphosphate</text>
        <dbReference type="Rhea" id="RHEA:13509"/>
        <dbReference type="ChEBI" id="CHEBI:15378"/>
        <dbReference type="ChEBI" id="CHEBI:33019"/>
        <dbReference type="ChEBI" id="CHEBI:46398"/>
        <dbReference type="ChEBI" id="CHEBI:57705"/>
        <dbReference type="ChEBI" id="CHEBI:57776"/>
        <dbReference type="EC" id="2.7.7.23"/>
    </reaction>
</comment>
<keyword evidence="10 18" id="KW-0133">Cell shape</keyword>
<keyword evidence="13 18" id="KW-0012">Acyltransferase</keyword>
<dbReference type="Gene3D" id="2.160.10.10">
    <property type="entry name" value="Hexapeptide repeat proteins"/>
    <property type="match status" value="1"/>
</dbReference>
<keyword evidence="14 18" id="KW-0961">Cell wall biogenesis/degradation</keyword>
<dbReference type="AlphaFoldDB" id="A0A917NKK9"/>
<protein>
    <recommendedName>
        <fullName evidence="18">Bifunctional protein GlmU</fullName>
    </recommendedName>
    <domain>
        <recommendedName>
            <fullName evidence="18">UDP-N-acetylglucosamine pyrophosphorylase</fullName>
            <ecNumber evidence="18">2.7.7.23</ecNumber>
        </recommendedName>
        <alternativeName>
            <fullName evidence="18">N-acetylglucosamine-1-phosphate uridyltransferase</fullName>
        </alternativeName>
    </domain>
    <domain>
        <recommendedName>
            <fullName evidence="18">Glucosamine-1-phosphate N-acetyltransferase</fullName>
            <ecNumber evidence="18">2.3.1.157</ecNumber>
        </recommendedName>
    </domain>
</protein>
<dbReference type="Pfam" id="PF00132">
    <property type="entry name" value="Hexapep"/>
    <property type="match status" value="1"/>
</dbReference>
<dbReference type="InterPro" id="IPR050065">
    <property type="entry name" value="GlmU-like"/>
</dbReference>
<feature type="binding site" evidence="18">
    <location>
        <position position="179"/>
    </location>
    <ligand>
        <name>UDP-N-acetyl-alpha-D-glucosamine</name>
        <dbReference type="ChEBI" id="CHEBI:57705"/>
    </ligand>
</feature>
<dbReference type="Pfam" id="PF12804">
    <property type="entry name" value="NTP_transf_3"/>
    <property type="match status" value="1"/>
</dbReference>
<feature type="region of interest" description="Linker" evidence="18">
    <location>
        <begin position="239"/>
        <end position="259"/>
    </location>
</feature>
<dbReference type="GO" id="GO:0071555">
    <property type="term" value="P:cell wall organization"/>
    <property type="evidence" value="ECO:0007669"/>
    <property type="project" value="UniProtKB-KW"/>
</dbReference>
<evidence type="ECO:0000256" key="13">
    <source>
        <dbReference type="ARBA" id="ARBA00023315"/>
    </source>
</evidence>
<keyword evidence="12 18" id="KW-0511">Multifunctional enzyme</keyword>
<dbReference type="HAMAP" id="MF_01631">
    <property type="entry name" value="GlmU"/>
    <property type="match status" value="1"/>
</dbReference>
<dbReference type="PANTHER" id="PTHR43584:SF3">
    <property type="entry name" value="BIFUNCTIONAL PROTEIN GLMU"/>
    <property type="match status" value="1"/>
</dbReference>
<dbReference type="GO" id="GO:0005737">
    <property type="term" value="C:cytoplasm"/>
    <property type="evidence" value="ECO:0007669"/>
    <property type="project" value="UniProtKB-SubCell"/>
</dbReference>
<evidence type="ECO:0000256" key="19">
    <source>
        <dbReference type="SAM" id="MobiDB-lite"/>
    </source>
</evidence>
<evidence type="ECO:0000256" key="17">
    <source>
        <dbReference type="ARBA" id="ARBA00049628"/>
    </source>
</evidence>
<feature type="binding site" evidence="18">
    <location>
        <begin position="89"/>
        <end position="90"/>
    </location>
    <ligand>
        <name>UDP-N-acetyl-alpha-D-glucosamine</name>
        <dbReference type="ChEBI" id="CHEBI:57705"/>
    </ligand>
</feature>
<evidence type="ECO:0000256" key="16">
    <source>
        <dbReference type="ARBA" id="ARBA00048493"/>
    </source>
</evidence>
<keyword evidence="7 18" id="KW-0479">Metal-binding</keyword>
<dbReference type="EC" id="2.7.7.23" evidence="18"/>
<keyword evidence="9 18" id="KW-0460">Magnesium</keyword>
<evidence type="ECO:0000256" key="4">
    <source>
        <dbReference type="ARBA" id="ARBA00022490"/>
    </source>
</evidence>
<sequence length="473" mass="49022">MALDAARHGALPEGMSAAAIILAAGMGTRMRSPRPKVMHPLGGRPMIRHLLAATQARFGRVVVVVGPDMPELEAAVAPHEVAVQRERLGTAHAALAAMPLLGGHAGDVAVLYGDNPLITEATMGRLLAARAEADLVLLAMRPADPARYGRVITRTDGMVERIVEWAEADEAERAVGLCNAGVVCAGAQDLARWLAAVRNDNAKGEYYLGDVVALARAEGRRVGFVEAPEAELRGINSKAELAIAEAELQAAMRAAALDAGVTMTAPETVFLCHDTRLGADVVVEPHVVFGPGVSVEAGAVIRAFSHLESCVVKREAIIGPYARLRPGTVVEARAHVGNFVELKATTLGEDAKANHLAYLGDASIGAGANIGAGTITCNYDGVHKHRTEIGADAFIGSNTALVAPVTVGARALVGAGSVITSSVPDDALAIARGRQTVFGGRGFKGKKGASRSDDHGAQGRGSPDRPAAPKEQI</sequence>
<feature type="binding site" evidence="18">
    <location>
        <position position="84"/>
    </location>
    <ligand>
        <name>UDP-N-acetyl-alpha-D-glucosamine</name>
        <dbReference type="ChEBI" id="CHEBI:57705"/>
    </ligand>
</feature>
<feature type="binding site" evidence="18">
    <location>
        <begin position="112"/>
        <end position="114"/>
    </location>
    <ligand>
        <name>UDP-N-acetyl-alpha-D-glucosamine</name>
        <dbReference type="ChEBI" id="CHEBI:57705"/>
    </ligand>
</feature>
<feature type="binding site" evidence="18">
    <location>
        <position position="114"/>
    </location>
    <ligand>
        <name>Mg(2+)</name>
        <dbReference type="ChEBI" id="CHEBI:18420"/>
    </ligand>
</feature>
<organism evidence="21 22">
    <name type="scientific">Neoroseomonas lacus</name>
    <dbReference type="NCBI Taxonomy" id="287609"/>
    <lineage>
        <taxon>Bacteria</taxon>
        <taxon>Pseudomonadati</taxon>
        <taxon>Pseudomonadota</taxon>
        <taxon>Alphaproteobacteria</taxon>
        <taxon>Acetobacterales</taxon>
        <taxon>Acetobacteraceae</taxon>
        <taxon>Neoroseomonas</taxon>
    </lineage>
</organism>
<keyword evidence="5 18" id="KW-0808">Transferase</keyword>
<dbReference type="Gene3D" id="3.90.550.10">
    <property type="entry name" value="Spore Coat Polysaccharide Biosynthesis Protein SpsA, Chain A"/>
    <property type="match status" value="1"/>
</dbReference>
<comment type="pathway">
    <text evidence="18">Nucleotide-sugar biosynthesis; UDP-N-acetyl-alpha-D-glucosamine biosynthesis; UDP-N-acetyl-alpha-D-glucosamine from N-acetyl-alpha-D-glucosamine 1-phosphate: step 1/1.</text>
</comment>
<dbReference type="GO" id="GO:0009245">
    <property type="term" value="P:lipid A biosynthetic process"/>
    <property type="evidence" value="ECO:0007669"/>
    <property type="project" value="UniProtKB-UniRule"/>
</dbReference>